<protein>
    <submittedName>
        <fullName evidence="2">Uncharacterized protein</fullName>
    </submittedName>
</protein>
<feature type="compositionally biased region" description="Basic residues" evidence="1">
    <location>
        <begin position="41"/>
        <end position="53"/>
    </location>
</feature>
<sequence>MRQKPSQTPLHQMSGRAMRGSWYLVGVALSLEKETPWASAGRKRYRPNRRSQRRNSPVWPSRGEDEWQEESVGGQKMALA</sequence>
<evidence type="ECO:0000313" key="3">
    <source>
        <dbReference type="Proteomes" id="UP000029981"/>
    </source>
</evidence>
<reference evidence="2 3" key="4">
    <citation type="journal article" date="2011" name="BMC Genomics">
        <title>RNA-Seq improves annotation of protein-coding genes in the cucumber genome.</title>
        <authorList>
            <person name="Li Z."/>
            <person name="Zhang Z."/>
            <person name="Yan P."/>
            <person name="Huang S."/>
            <person name="Fei Z."/>
            <person name="Lin K."/>
        </authorList>
    </citation>
    <scope>NUCLEOTIDE SEQUENCE [LARGE SCALE GENOMIC DNA]</scope>
    <source>
        <strain evidence="3">cv. 9930</strain>
    </source>
</reference>
<reference evidence="2 3" key="1">
    <citation type="journal article" date="2009" name="Nat. Genet.">
        <title>The genome of the cucumber, Cucumis sativus L.</title>
        <authorList>
            <person name="Huang S."/>
            <person name="Li R."/>
            <person name="Zhang Z."/>
            <person name="Li L."/>
            <person name="Gu X."/>
            <person name="Fan W."/>
            <person name="Lucas W.J."/>
            <person name="Wang X."/>
            <person name="Xie B."/>
            <person name="Ni P."/>
            <person name="Ren Y."/>
            <person name="Zhu H."/>
            <person name="Li J."/>
            <person name="Lin K."/>
            <person name="Jin W."/>
            <person name="Fei Z."/>
            <person name="Li G."/>
            <person name="Staub J."/>
            <person name="Kilian A."/>
            <person name="van der Vossen E.A."/>
            <person name="Wu Y."/>
            <person name="Guo J."/>
            <person name="He J."/>
            <person name="Jia Z."/>
            <person name="Ren Y."/>
            <person name="Tian G."/>
            <person name="Lu Y."/>
            <person name="Ruan J."/>
            <person name="Qian W."/>
            <person name="Wang M."/>
            <person name="Huang Q."/>
            <person name="Li B."/>
            <person name="Xuan Z."/>
            <person name="Cao J."/>
            <person name="Asan"/>
            <person name="Wu Z."/>
            <person name="Zhang J."/>
            <person name="Cai Q."/>
            <person name="Bai Y."/>
            <person name="Zhao B."/>
            <person name="Han Y."/>
            <person name="Li Y."/>
            <person name="Li X."/>
            <person name="Wang S."/>
            <person name="Shi Q."/>
            <person name="Liu S."/>
            <person name="Cho W.K."/>
            <person name="Kim J.Y."/>
            <person name="Xu Y."/>
            <person name="Heller-Uszynska K."/>
            <person name="Miao H."/>
            <person name="Cheng Z."/>
            <person name="Zhang S."/>
            <person name="Wu J."/>
            <person name="Yang Y."/>
            <person name="Kang H."/>
            <person name="Li M."/>
            <person name="Liang H."/>
            <person name="Ren X."/>
            <person name="Shi Z."/>
            <person name="Wen M."/>
            <person name="Jian M."/>
            <person name="Yang H."/>
            <person name="Zhang G."/>
            <person name="Yang Z."/>
            <person name="Chen R."/>
            <person name="Liu S."/>
            <person name="Li J."/>
            <person name="Ma L."/>
            <person name="Liu H."/>
            <person name="Zhou Y."/>
            <person name="Zhao J."/>
            <person name="Fang X."/>
            <person name="Li G."/>
            <person name="Fang L."/>
            <person name="Li Y."/>
            <person name="Liu D."/>
            <person name="Zheng H."/>
            <person name="Zhang Y."/>
            <person name="Qin N."/>
            <person name="Li Z."/>
            <person name="Yang G."/>
            <person name="Yang S."/>
            <person name="Bolund L."/>
            <person name="Kristiansen K."/>
            <person name="Zheng H."/>
            <person name="Li S."/>
            <person name="Zhang X."/>
            <person name="Yang H."/>
            <person name="Wang J."/>
            <person name="Sun R."/>
            <person name="Zhang B."/>
            <person name="Jiang S."/>
            <person name="Wang J."/>
            <person name="Du Y."/>
            <person name="Li S."/>
        </authorList>
    </citation>
    <scope>NUCLEOTIDE SEQUENCE [LARGE SCALE GENOMIC DNA]</scope>
    <source>
        <strain evidence="3">cv. 9930</strain>
    </source>
</reference>
<gene>
    <name evidence="2" type="ORF">Csa_4G526550</name>
</gene>
<evidence type="ECO:0000256" key="1">
    <source>
        <dbReference type="SAM" id="MobiDB-lite"/>
    </source>
</evidence>
<organism evidence="2 3">
    <name type="scientific">Cucumis sativus</name>
    <name type="common">Cucumber</name>
    <dbReference type="NCBI Taxonomy" id="3659"/>
    <lineage>
        <taxon>Eukaryota</taxon>
        <taxon>Viridiplantae</taxon>
        <taxon>Streptophyta</taxon>
        <taxon>Embryophyta</taxon>
        <taxon>Tracheophyta</taxon>
        <taxon>Spermatophyta</taxon>
        <taxon>Magnoliopsida</taxon>
        <taxon>eudicotyledons</taxon>
        <taxon>Gunneridae</taxon>
        <taxon>Pentapetalae</taxon>
        <taxon>rosids</taxon>
        <taxon>fabids</taxon>
        <taxon>Cucurbitales</taxon>
        <taxon>Cucurbitaceae</taxon>
        <taxon>Benincaseae</taxon>
        <taxon>Cucumis</taxon>
    </lineage>
</organism>
<reference evidence="2 3" key="3">
    <citation type="journal article" date="2010" name="BMC Genomics">
        <title>Transcriptome sequencing and comparative analysis of cucumber flowers with different sex types.</title>
        <authorList>
            <person name="Guo S."/>
            <person name="Zheng Y."/>
            <person name="Joung J.G."/>
            <person name="Liu S."/>
            <person name="Zhang Z."/>
            <person name="Crasta O.R."/>
            <person name="Sobral B.W."/>
            <person name="Xu Y."/>
            <person name="Huang S."/>
            <person name="Fei Z."/>
        </authorList>
    </citation>
    <scope>NUCLEOTIDE SEQUENCE [LARGE SCALE GENOMIC DNA]</scope>
    <source>
        <strain evidence="3">cv. 9930</strain>
    </source>
</reference>
<dbReference type="EMBL" id="CM002925">
    <property type="protein sequence ID" value="KGN54835.1"/>
    <property type="molecule type" value="Genomic_DNA"/>
</dbReference>
<feature type="region of interest" description="Disordered" evidence="1">
    <location>
        <begin position="36"/>
        <end position="80"/>
    </location>
</feature>
<proteinExistence type="predicted"/>
<accession>A0A0A0KYR8</accession>
<keyword evidence="3" id="KW-1185">Reference proteome</keyword>
<reference evidence="2 3" key="2">
    <citation type="journal article" date="2009" name="PLoS ONE">
        <title>An integrated genetic and cytogenetic map of the cucumber genome.</title>
        <authorList>
            <person name="Ren Y."/>
            <person name="Zhang Z."/>
            <person name="Liu J."/>
            <person name="Staub J.E."/>
            <person name="Han Y."/>
            <person name="Cheng Z."/>
            <person name="Li X."/>
            <person name="Lu J."/>
            <person name="Miao H."/>
            <person name="Kang H."/>
            <person name="Xie B."/>
            <person name="Gu X."/>
            <person name="Wang X."/>
            <person name="Du Y."/>
            <person name="Jin W."/>
            <person name="Huang S."/>
        </authorList>
    </citation>
    <scope>NUCLEOTIDE SEQUENCE [LARGE SCALE GENOMIC DNA]</scope>
    <source>
        <strain evidence="3">cv. 9930</strain>
    </source>
</reference>
<dbReference type="AlphaFoldDB" id="A0A0A0KYR8"/>
<dbReference type="Proteomes" id="UP000029981">
    <property type="component" value="Chromosome 4"/>
</dbReference>
<dbReference type="Gramene" id="KGN54835">
    <property type="protein sequence ID" value="KGN54835"/>
    <property type="gene ID" value="Csa_4G526550"/>
</dbReference>
<name>A0A0A0KYR8_CUCSA</name>
<evidence type="ECO:0000313" key="2">
    <source>
        <dbReference type="EMBL" id="KGN54835.1"/>
    </source>
</evidence>